<proteinExistence type="predicted"/>
<sequence>MKNCALYSSTFDLDQVVERIKSIYPNDKVTVNESKTKIQITSGGWFSKKVKGFNIMTSRTEPEEFTAMIQGMGNFFRQIPAENESVHEKLLIKISTLNMVIGVETEEDISDKFFAELLSIIEPLDGLVFWGGGALLDPSGRLLLDVNGRSEVEDYNVTAHVSYLHEEDAETESGKARKLRSERLISAKGISKMPPMAGYIGDEAAKGIRSLDEVAKRTVALCIIALKGECVCSGETVEDTKRLVGNVTERYGAAGFFSPKEREFLSNDEAGDNEAIPFSWCYEGYWTLLWALGHVEELDDPVGLCDVALAVSKLQQFDNFEEFLAGSRLRSNQEILDEADLIYRYDWLCVDSRIHSEDAPGNLEGGVVYERHRALNWLIGYMGQEWDEVRTDT</sequence>
<dbReference type="InterPro" id="IPR025368">
    <property type="entry name" value="DUF4272"/>
</dbReference>
<evidence type="ECO:0000313" key="2">
    <source>
        <dbReference type="Proteomes" id="UP001597262"/>
    </source>
</evidence>
<dbReference type="Proteomes" id="UP001597262">
    <property type="component" value="Unassembled WGS sequence"/>
</dbReference>
<comment type="caution">
    <text evidence="1">The sequence shown here is derived from an EMBL/GenBank/DDBJ whole genome shotgun (WGS) entry which is preliminary data.</text>
</comment>
<protein>
    <submittedName>
        <fullName evidence="1">DUF4272 domain-containing protein</fullName>
    </submittedName>
</protein>
<reference evidence="2" key="1">
    <citation type="journal article" date="2019" name="Int. J. Syst. Evol. Microbiol.">
        <title>The Global Catalogue of Microorganisms (GCM) 10K type strain sequencing project: providing services to taxonomists for standard genome sequencing and annotation.</title>
        <authorList>
            <consortium name="The Broad Institute Genomics Platform"/>
            <consortium name="The Broad Institute Genome Sequencing Center for Infectious Disease"/>
            <person name="Wu L."/>
            <person name="Ma J."/>
        </authorList>
    </citation>
    <scope>NUCLEOTIDE SEQUENCE [LARGE SCALE GENOMIC DNA]</scope>
    <source>
        <strain evidence="2">CCUG 59189</strain>
    </source>
</reference>
<keyword evidence="2" id="KW-1185">Reference proteome</keyword>
<gene>
    <name evidence="1" type="ORF">ACFQ3W_01285</name>
</gene>
<organism evidence="1 2">
    <name type="scientific">Paenibacillus puldeungensis</name>
    <dbReference type="NCBI Taxonomy" id="696536"/>
    <lineage>
        <taxon>Bacteria</taxon>
        <taxon>Bacillati</taxon>
        <taxon>Bacillota</taxon>
        <taxon>Bacilli</taxon>
        <taxon>Bacillales</taxon>
        <taxon>Paenibacillaceae</taxon>
        <taxon>Paenibacillus</taxon>
    </lineage>
</organism>
<name>A0ABW3RSR2_9BACL</name>
<accession>A0ABW3RSR2</accession>
<dbReference type="Pfam" id="PF14094">
    <property type="entry name" value="DUF4272"/>
    <property type="match status" value="1"/>
</dbReference>
<evidence type="ECO:0000313" key="1">
    <source>
        <dbReference type="EMBL" id="MFD1174940.1"/>
    </source>
</evidence>
<dbReference type="EMBL" id="JBHTLM010000001">
    <property type="protein sequence ID" value="MFD1174940.1"/>
    <property type="molecule type" value="Genomic_DNA"/>
</dbReference>